<feature type="transmembrane region" description="Helical" evidence="2">
    <location>
        <begin position="23"/>
        <end position="44"/>
    </location>
</feature>
<protein>
    <submittedName>
        <fullName evidence="4">SJCHGC00277 protein</fullName>
    </submittedName>
</protein>
<keyword evidence="1" id="KW-1015">Disulfide bond</keyword>
<evidence type="ECO:0000313" key="4">
    <source>
        <dbReference type="EMBL" id="AAP05942.1"/>
    </source>
</evidence>
<proteinExistence type="evidence at transcript level"/>
<dbReference type="EMBL" id="AY222930">
    <property type="protein sequence ID" value="AAP05942.1"/>
    <property type="molecule type" value="mRNA"/>
</dbReference>
<organism evidence="4">
    <name type="scientific">Schistosoma japonicum</name>
    <name type="common">Blood fluke</name>
    <dbReference type="NCBI Taxonomy" id="6182"/>
    <lineage>
        <taxon>Eukaryota</taxon>
        <taxon>Metazoa</taxon>
        <taxon>Spiralia</taxon>
        <taxon>Lophotrochozoa</taxon>
        <taxon>Platyhelminthes</taxon>
        <taxon>Trematoda</taxon>
        <taxon>Digenea</taxon>
        <taxon>Strigeidida</taxon>
        <taxon>Schistosomatoidea</taxon>
        <taxon>Schistosomatidae</taxon>
        <taxon>Schistosoma</taxon>
    </lineage>
</organism>
<keyword evidence="2" id="KW-1133">Transmembrane helix</keyword>
<feature type="domain" description="Saposin B-type" evidence="3">
    <location>
        <begin position="62"/>
        <end position="137"/>
    </location>
</feature>
<reference evidence="4" key="2">
    <citation type="submission" date="2008-03" db="EMBL/GenBank/DDBJ databases">
        <authorList>
            <person name="Liu F."/>
            <person name="Lu J."/>
            <person name="Hu W."/>
            <person name="Wang S.-Y."/>
            <person name="Cui S.-J."/>
            <person name="Chi M."/>
            <person name="Yan Q."/>
            <person name="Wang X.-R."/>
            <person name="Song H.-D."/>
            <person name="Xu X.-N."/>
            <person name="Wang J.-J."/>
            <person name="Zhang X.-L."/>
            <person name="Wang Z.-Q."/>
            <person name="Xue C.-L."/>
            <person name="Brindley P.J."/>
            <person name="McManus D.P."/>
            <person name="Yang P.-Y."/>
            <person name="Feng Z."/>
            <person name="Chen Z."/>
            <person name="Han Z.-G."/>
        </authorList>
    </citation>
    <scope>NUCLEOTIDE SEQUENCE</scope>
</reference>
<dbReference type="PROSITE" id="PS50015">
    <property type="entry name" value="SAP_B"/>
    <property type="match status" value="1"/>
</dbReference>
<dbReference type="InterPro" id="IPR008138">
    <property type="entry name" value="SapB_2"/>
</dbReference>
<accession>Q86FD3</accession>
<dbReference type="AlphaFoldDB" id="Q86FD3"/>
<evidence type="ECO:0000256" key="2">
    <source>
        <dbReference type="SAM" id="Phobius"/>
    </source>
</evidence>
<dbReference type="SUPFAM" id="SSF47862">
    <property type="entry name" value="Saposin"/>
    <property type="match status" value="1"/>
</dbReference>
<dbReference type="Gene3D" id="1.10.225.10">
    <property type="entry name" value="Saposin-like"/>
    <property type="match status" value="1"/>
</dbReference>
<sequence length="137" mass="16001">MYVGQVHSPEVRSTSYDFDPCNIMKYFVSVVIIATIGVALSFNIQNTDMQNTKDMGDYQFDDNATCSMCINYVSHWQKHLNSTKVKELLRTYAEITCDFSLLFRYRCIQVMNKYYNAFISFIENHDAETICKFTPFC</sequence>
<dbReference type="InterPro" id="IPR008139">
    <property type="entry name" value="SaposinB_dom"/>
</dbReference>
<keyword evidence="2" id="KW-0472">Membrane</keyword>
<dbReference type="SMART" id="SM00741">
    <property type="entry name" value="SapB"/>
    <property type="match status" value="1"/>
</dbReference>
<evidence type="ECO:0000256" key="1">
    <source>
        <dbReference type="ARBA" id="ARBA00023157"/>
    </source>
</evidence>
<reference evidence="4" key="1">
    <citation type="journal article" date="2003" name="Nat. Genet.">
        <title>Evolutionary and biomedical implications of a Schistosoma japonicum complementary DNA resource.</title>
        <authorList>
            <person name="Hu W."/>
            <person name="Yan Q."/>
            <person name="Shen D.K."/>
            <person name="Liu F."/>
            <person name="Zhu Z.D."/>
            <person name="Song H.D."/>
            <person name="Xu X.R."/>
            <person name="Wang Z.J."/>
            <person name="Rong Y.P."/>
            <person name="Zeng L.C."/>
            <person name="Wu J."/>
            <person name="Zhang X."/>
            <person name="Wang J.J."/>
            <person name="Xu X.N."/>
            <person name="Wang S.Y."/>
            <person name="Fu G."/>
            <person name="Zhang X.L."/>
            <person name="Wang Z.Q."/>
            <person name="Brindley P.J."/>
            <person name="McManus D.P."/>
            <person name="Xue C.L."/>
            <person name="Feng Z."/>
            <person name="Chen Z."/>
            <person name="Han Z.G."/>
        </authorList>
    </citation>
    <scope>NUCLEOTIDE SEQUENCE</scope>
</reference>
<keyword evidence="2" id="KW-0812">Transmembrane</keyword>
<dbReference type="InterPro" id="IPR011001">
    <property type="entry name" value="Saposin-like"/>
</dbReference>
<evidence type="ECO:0000259" key="3">
    <source>
        <dbReference type="PROSITE" id="PS50015"/>
    </source>
</evidence>
<name>Q86FD3_SCHJA</name>
<dbReference type="Pfam" id="PF03489">
    <property type="entry name" value="SapB_2"/>
    <property type="match status" value="1"/>
</dbReference>